<keyword evidence="1" id="KW-1133">Transmembrane helix</keyword>
<feature type="transmembrane region" description="Helical" evidence="1">
    <location>
        <begin position="31"/>
        <end position="48"/>
    </location>
</feature>
<dbReference type="Proteomes" id="UP000248584">
    <property type="component" value="Unassembled WGS sequence"/>
</dbReference>
<proteinExistence type="predicted"/>
<reference evidence="2 3" key="1">
    <citation type="submission" date="2018-06" db="EMBL/GenBank/DDBJ databases">
        <title>Genomic Encyclopedia of Archaeal and Bacterial Type Strains, Phase II (KMG-II): from individual species to whole genera.</title>
        <authorList>
            <person name="Goeker M."/>
        </authorList>
    </citation>
    <scope>NUCLEOTIDE SEQUENCE [LARGE SCALE GENOMIC DNA]</scope>
    <source>
        <strain evidence="2 3">DSM 17205</strain>
    </source>
</reference>
<protein>
    <submittedName>
        <fullName evidence="2">Uncharacterized protein</fullName>
    </submittedName>
</protein>
<keyword evidence="1" id="KW-0812">Transmembrane</keyword>
<dbReference type="EMBL" id="QKZR01000004">
    <property type="protein sequence ID" value="PZX39040.1"/>
    <property type="molecule type" value="Genomic_DNA"/>
</dbReference>
<gene>
    <name evidence="2" type="ORF">LX97_02406</name>
</gene>
<organism evidence="2 3">
    <name type="scientific">Nonlabens dokdonensis</name>
    <dbReference type="NCBI Taxonomy" id="328515"/>
    <lineage>
        <taxon>Bacteria</taxon>
        <taxon>Pseudomonadati</taxon>
        <taxon>Bacteroidota</taxon>
        <taxon>Flavobacteriia</taxon>
        <taxon>Flavobacteriales</taxon>
        <taxon>Flavobacteriaceae</taxon>
        <taxon>Nonlabens</taxon>
    </lineage>
</organism>
<keyword evidence="3" id="KW-1185">Reference proteome</keyword>
<accession>A0ABX5PW16</accession>
<evidence type="ECO:0000313" key="3">
    <source>
        <dbReference type="Proteomes" id="UP000248584"/>
    </source>
</evidence>
<comment type="caution">
    <text evidence="2">The sequence shown here is derived from an EMBL/GenBank/DDBJ whole genome shotgun (WGS) entry which is preliminary data.</text>
</comment>
<name>A0ABX5PW16_9FLAO</name>
<feature type="transmembrane region" description="Helical" evidence="1">
    <location>
        <begin position="6"/>
        <end position="24"/>
    </location>
</feature>
<sequence>MGLKNLLFFYIIILTPLGIIIFCNKMMMIDNSVLVFSLLFYAFVYRTYTDGKKLASRNIISESSIWKLALPGTRFKYFKELYLK</sequence>
<keyword evidence="1" id="KW-0472">Membrane</keyword>
<evidence type="ECO:0000313" key="2">
    <source>
        <dbReference type="EMBL" id="PZX39040.1"/>
    </source>
</evidence>
<evidence type="ECO:0000256" key="1">
    <source>
        <dbReference type="SAM" id="Phobius"/>
    </source>
</evidence>